<sequence length="103" mass="11356">MPTPIAPARYNPLSGITTMWDSWWTRPVDDGFENETAYTPGWYRTTLPTSALGLLGINRYADPKESNMKEIIGRDSTPSTLYGHNGNANGSTSAAYLFPESHS</sequence>
<proteinExistence type="predicted"/>
<evidence type="ECO:0000256" key="1">
    <source>
        <dbReference type="SAM" id="MobiDB-lite"/>
    </source>
</evidence>
<protein>
    <submittedName>
        <fullName evidence="2">Uncharacterized protein</fullName>
    </submittedName>
</protein>
<gene>
    <name evidence="2" type="ORF">N7493_011103</name>
</gene>
<name>A0AAD6HBI5_9EURO</name>
<dbReference type="EMBL" id="JAQJAN010000020">
    <property type="protein sequence ID" value="KAJ5703965.1"/>
    <property type="molecule type" value="Genomic_DNA"/>
</dbReference>
<reference evidence="2" key="2">
    <citation type="submission" date="2023-01" db="EMBL/GenBank/DDBJ databases">
        <authorList>
            <person name="Petersen C."/>
        </authorList>
    </citation>
    <scope>NUCLEOTIDE SEQUENCE</scope>
    <source>
        <strain evidence="2">IBT 17514</strain>
    </source>
</reference>
<evidence type="ECO:0000313" key="3">
    <source>
        <dbReference type="Proteomes" id="UP001215712"/>
    </source>
</evidence>
<keyword evidence="3" id="KW-1185">Reference proteome</keyword>
<reference evidence="2" key="1">
    <citation type="journal article" date="2023" name="IMA Fungus">
        <title>Comparative genomic study of the Penicillium genus elucidates a diverse pangenome and 15 lateral gene transfer events.</title>
        <authorList>
            <person name="Petersen C."/>
            <person name="Sorensen T."/>
            <person name="Nielsen M.R."/>
            <person name="Sondergaard T.E."/>
            <person name="Sorensen J.L."/>
            <person name="Fitzpatrick D.A."/>
            <person name="Frisvad J.C."/>
            <person name="Nielsen K.L."/>
        </authorList>
    </citation>
    <scope>NUCLEOTIDE SEQUENCE</scope>
    <source>
        <strain evidence="2">IBT 17514</strain>
    </source>
</reference>
<dbReference type="AlphaFoldDB" id="A0AAD6HBI5"/>
<dbReference type="Proteomes" id="UP001215712">
    <property type="component" value="Unassembled WGS sequence"/>
</dbReference>
<comment type="caution">
    <text evidence="2">The sequence shown here is derived from an EMBL/GenBank/DDBJ whole genome shotgun (WGS) entry which is preliminary data.</text>
</comment>
<accession>A0AAD6HBI5</accession>
<feature type="compositionally biased region" description="Polar residues" evidence="1">
    <location>
        <begin position="76"/>
        <end position="94"/>
    </location>
</feature>
<feature type="region of interest" description="Disordered" evidence="1">
    <location>
        <begin position="73"/>
        <end position="103"/>
    </location>
</feature>
<evidence type="ECO:0000313" key="2">
    <source>
        <dbReference type="EMBL" id="KAJ5703965.1"/>
    </source>
</evidence>
<organism evidence="2 3">
    <name type="scientific">Penicillium malachiteum</name>
    <dbReference type="NCBI Taxonomy" id="1324776"/>
    <lineage>
        <taxon>Eukaryota</taxon>
        <taxon>Fungi</taxon>
        <taxon>Dikarya</taxon>
        <taxon>Ascomycota</taxon>
        <taxon>Pezizomycotina</taxon>
        <taxon>Eurotiomycetes</taxon>
        <taxon>Eurotiomycetidae</taxon>
        <taxon>Eurotiales</taxon>
        <taxon>Aspergillaceae</taxon>
        <taxon>Penicillium</taxon>
    </lineage>
</organism>